<evidence type="ECO:0000256" key="1">
    <source>
        <dbReference type="SAM" id="MobiDB-lite"/>
    </source>
</evidence>
<protein>
    <recommendedName>
        <fullName evidence="5">Secreted protein</fullName>
    </recommendedName>
</protein>
<comment type="caution">
    <text evidence="3">The sequence shown here is derived from an EMBL/GenBank/DDBJ whole genome shotgun (WGS) entry which is preliminary data.</text>
</comment>
<evidence type="ECO:0000256" key="2">
    <source>
        <dbReference type="SAM" id="SignalP"/>
    </source>
</evidence>
<evidence type="ECO:0008006" key="5">
    <source>
        <dbReference type="Google" id="ProtNLM"/>
    </source>
</evidence>
<feature type="compositionally biased region" description="Basic and acidic residues" evidence="1">
    <location>
        <begin position="163"/>
        <end position="172"/>
    </location>
</feature>
<dbReference type="AlphaFoldDB" id="A0A5B7HW55"/>
<keyword evidence="4" id="KW-1185">Reference proteome</keyword>
<accession>A0A5B7HW55</accession>
<sequence length="172" mass="18912">MSLFCLVQVFLLVLSTPCLSLISRHVLCRGGRCVREIKLTLSYDPADPPTSPSPTPCLRRSLTAPRVCRISVAVRANPSQIPPPRRISCPSLLTPAAPHSRIHSGSSQHNHTTYSFSTVTFLKDFQLPHPSFQRGSVFLINSTSCTAHSPSSSTLRNRACQSVEKEMSRNTL</sequence>
<evidence type="ECO:0000313" key="3">
    <source>
        <dbReference type="EMBL" id="MPC73966.1"/>
    </source>
</evidence>
<dbReference type="EMBL" id="VSRR010037929">
    <property type="protein sequence ID" value="MPC73966.1"/>
    <property type="molecule type" value="Genomic_DNA"/>
</dbReference>
<evidence type="ECO:0000313" key="4">
    <source>
        <dbReference type="Proteomes" id="UP000324222"/>
    </source>
</evidence>
<feature type="region of interest" description="Disordered" evidence="1">
    <location>
        <begin position="146"/>
        <end position="172"/>
    </location>
</feature>
<dbReference type="Proteomes" id="UP000324222">
    <property type="component" value="Unassembled WGS sequence"/>
</dbReference>
<feature type="signal peptide" evidence="2">
    <location>
        <begin position="1"/>
        <end position="20"/>
    </location>
</feature>
<organism evidence="3 4">
    <name type="scientific">Portunus trituberculatus</name>
    <name type="common">Swimming crab</name>
    <name type="synonym">Neptunus trituberculatus</name>
    <dbReference type="NCBI Taxonomy" id="210409"/>
    <lineage>
        <taxon>Eukaryota</taxon>
        <taxon>Metazoa</taxon>
        <taxon>Ecdysozoa</taxon>
        <taxon>Arthropoda</taxon>
        <taxon>Crustacea</taxon>
        <taxon>Multicrustacea</taxon>
        <taxon>Malacostraca</taxon>
        <taxon>Eumalacostraca</taxon>
        <taxon>Eucarida</taxon>
        <taxon>Decapoda</taxon>
        <taxon>Pleocyemata</taxon>
        <taxon>Brachyura</taxon>
        <taxon>Eubrachyura</taxon>
        <taxon>Portunoidea</taxon>
        <taxon>Portunidae</taxon>
        <taxon>Portuninae</taxon>
        <taxon>Portunus</taxon>
    </lineage>
</organism>
<gene>
    <name evidence="3" type="ORF">E2C01_068309</name>
</gene>
<feature type="chain" id="PRO_5022785503" description="Secreted protein" evidence="2">
    <location>
        <begin position="21"/>
        <end position="172"/>
    </location>
</feature>
<name>A0A5B7HW55_PORTR</name>
<keyword evidence="2" id="KW-0732">Signal</keyword>
<reference evidence="3 4" key="1">
    <citation type="submission" date="2019-05" db="EMBL/GenBank/DDBJ databases">
        <title>Another draft genome of Portunus trituberculatus and its Hox gene families provides insights of decapod evolution.</title>
        <authorList>
            <person name="Jeong J.-H."/>
            <person name="Song I."/>
            <person name="Kim S."/>
            <person name="Choi T."/>
            <person name="Kim D."/>
            <person name="Ryu S."/>
            <person name="Kim W."/>
        </authorList>
    </citation>
    <scope>NUCLEOTIDE SEQUENCE [LARGE SCALE GENOMIC DNA]</scope>
    <source>
        <tissue evidence="3">Muscle</tissue>
    </source>
</reference>
<proteinExistence type="predicted"/>